<dbReference type="InterPro" id="IPR005194">
    <property type="entry name" value="Glyco_hydro_65_C"/>
</dbReference>
<dbReference type="GO" id="GO:0005975">
    <property type="term" value="P:carbohydrate metabolic process"/>
    <property type="evidence" value="ECO:0007669"/>
    <property type="project" value="InterPro"/>
</dbReference>
<dbReference type="Proteomes" id="UP000182737">
    <property type="component" value="Unassembled WGS sequence"/>
</dbReference>
<dbReference type="AlphaFoldDB" id="A0A1I3LDL5"/>
<evidence type="ECO:0000256" key="2">
    <source>
        <dbReference type="PIRSR" id="PIRSR036289-50"/>
    </source>
</evidence>
<dbReference type="InterPro" id="IPR008928">
    <property type="entry name" value="6-hairpin_glycosidase_sf"/>
</dbReference>
<dbReference type="GO" id="GO:0016757">
    <property type="term" value="F:glycosyltransferase activity"/>
    <property type="evidence" value="ECO:0007669"/>
    <property type="project" value="UniProtKB-ARBA"/>
</dbReference>
<dbReference type="Pfam" id="PF03633">
    <property type="entry name" value="Glyco_hydro_65C"/>
    <property type="match status" value="1"/>
</dbReference>
<dbReference type="InterPro" id="IPR005196">
    <property type="entry name" value="Glyco_hydro_65_N"/>
</dbReference>
<gene>
    <name evidence="7" type="ORF">SAMN04487775_106222</name>
</gene>
<dbReference type="PIRSF" id="PIRSF036289">
    <property type="entry name" value="Glycosyl_hydrolase_malt_phosph"/>
    <property type="match status" value="1"/>
</dbReference>
<dbReference type="Gene3D" id="1.50.10.10">
    <property type="match status" value="1"/>
</dbReference>
<evidence type="ECO:0000259" key="5">
    <source>
        <dbReference type="Pfam" id="PF03633"/>
    </source>
</evidence>
<sequence length="778" mass="89709">MGKYADIYLKGDAWNIIEEGFSAEHSEVSESIFSLANEFTGVRGFFDEGVSENYSDEKVASLRGVYFNGMYEVEKTEGTAYRGIVQHTHFMINSPDWLWTKIILDDEEVQITKENTSEFLRILDMRHGKLVRSFVWTSKTGKKLRLVFTRILYMDVPNYAWQKIEFQPLNFSGSIKVISACDLAPVHQSRQKCYWDFVKEIRFNNSETLLVKTKTTEQKLCISTSWEHDADIKEDYYSEGKIFGKAFTLELTEKKITSLVKRVCFVIDKSNKYLAEELIQKTSEAAIAQKKLTYAQAEYNQASYWKRVWDYSDIQIEGDDLNQQGIHFCIFQMNQTYHGIADSDNIGAKGLTGEAYNGHAFWDTETYCLPFYLYSNIKAARKLLEFRYSTLEQAKARAKMLDCSGACYPVATLNGDEACNLWQHASLQFQPSSGVAYGIAHYYALTGDKDFLYGHGIEMLIEISRFLAGRGAWNQDHTGFGFYAVMGPDEFHMMVNNNAYTNYMSKKSFDFTLNVLRKMQEESPELYKRVVEKTGFTKEEEENLKLCSEKMIILFDEKKKLYEQHEGYFTLPHIDVNKIPVEDFPLYGHWSYDRIYRTDMIKQPDVLMFCFLYRSEFSREVLKANYEYYEPKTIHESSLSPSVHSVLACDLKKIDEAQKFFGFATRLDLDNYNRNTREGLHTTSIAAAWINIVFGFGGLRSDPDLQENLSIAPVLPSTWKSYTFRFVYEGSLVCVKVCGNEVVVNVAEGEPVNLNVYNKNYKISEVPLSIPMETEASV</sequence>
<comment type="similarity">
    <text evidence="1">Belongs to the glycosyl hydrolase 65 family.</text>
</comment>
<feature type="domain" description="Glycoside hydrolase family 65 N-terminal" evidence="6">
    <location>
        <begin position="17"/>
        <end position="266"/>
    </location>
</feature>
<dbReference type="InterPro" id="IPR037018">
    <property type="entry name" value="GH65_N"/>
</dbReference>
<feature type="domain" description="Glycoside hydrolase family 65 central catalytic" evidence="4">
    <location>
        <begin position="328"/>
        <end position="689"/>
    </location>
</feature>
<dbReference type="OrthoDB" id="9758855at2"/>
<proteinExistence type="inferred from homology"/>
<reference evidence="8" key="1">
    <citation type="submission" date="2016-10" db="EMBL/GenBank/DDBJ databases">
        <authorList>
            <person name="Varghese N."/>
            <person name="Submissions S."/>
        </authorList>
    </citation>
    <scope>NUCLEOTIDE SEQUENCE [LARGE SCALE GENOMIC DNA]</scope>
    <source>
        <strain evidence="8">XBD1002</strain>
    </source>
</reference>
<dbReference type="GO" id="GO:0004553">
    <property type="term" value="F:hydrolase activity, hydrolyzing O-glycosyl compounds"/>
    <property type="evidence" value="ECO:0007669"/>
    <property type="project" value="TreeGrafter"/>
</dbReference>
<dbReference type="SUPFAM" id="SSF48208">
    <property type="entry name" value="Six-hairpin glycosidases"/>
    <property type="match status" value="1"/>
</dbReference>
<dbReference type="SUPFAM" id="SSF74650">
    <property type="entry name" value="Galactose mutarotase-like"/>
    <property type="match status" value="1"/>
</dbReference>
<dbReference type="PANTHER" id="PTHR11051:SF14">
    <property type="entry name" value="MALTOSE PHOSPHORYLASE"/>
    <property type="match status" value="1"/>
</dbReference>
<feature type="domain" description="Glycoside hydrolase family 65 C-terminal" evidence="5">
    <location>
        <begin position="707"/>
        <end position="762"/>
    </location>
</feature>
<evidence type="ECO:0000313" key="8">
    <source>
        <dbReference type="Proteomes" id="UP000182737"/>
    </source>
</evidence>
<dbReference type="Pfam" id="PF03636">
    <property type="entry name" value="Glyco_hydro_65N"/>
    <property type="match status" value="1"/>
</dbReference>
<protein>
    <submittedName>
        <fullName evidence="7">Maltose phosphorylase</fullName>
    </submittedName>
</protein>
<evidence type="ECO:0000256" key="1">
    <source>
        <dbReference type="ARBA" id="ARBA00006768"/>
    </source>
</evidence>
<keyword evidence="8" id="KW-1185">Reference proteome</keyword>
<dbReference type="InterPro" id="IPR017045">
    <property type="entry name" value="Malt_Pase/Glycosyl_Hdrlase"/>
</dbReference>
<evidence type="ECO:0000313" key="7">
    <source>
        <dbReference type="EMBL" id="SFI82863.1"/>
    </source>
</evidence>
<feature type="active site" description="Proton donor" evidence="2">
    <location>
        <position position="490"/>
    </location>
</feature>
<evidence type="ECO:0000256" key="3">
    <source>
        <dbReference type="PIRSR" id="PIRSR036289-51"/>
    </source>
</evidence>
<dbReference type="PANTHER" id="PTHR11051">
    <property type="entry name" value="GLYCOSYL HYDROLASE-RELATED"/>
    <property type="match status" value="1"/>
</dbReference>
<evidence type="ECO:0000259" key="6">
    <source>
        <dbReference type="Pfam" id="PF03636"/>
    </source>
</evidence>
<evidence type="ECO:0000259" key="4">
    <source>
        <dbReference type="Pfam" id="PF03632"/>
    </source>
</evidence>
<feature type="binding site" evidence="3">
    <location>
        <begin position="602"/>
        <end position="603"/>
    </location>
    <ligand>
        <name>substrate</name>
    </ligand>
</feature>
<dbReference type="EMBL" id="FORI01000006">
    <property type="protein sequence ID" value="SFI82863.1"/>
    <property type="molecule type" value="Genomic_DNA"/>
</dbReference>
<dbReference type="InterPro" id="IPR005195">
    <property type="entry name" value="Glyco_hydro_65_M"/>
</dbReference>
<dbReference type="Gene3D" id="2.60.420.10">
    <property type="entry name" value="Maltose phosphorylase, domain 3"/>
    <property type="match status" value="1"/>
</dbReference>
<dbReference type="RefSeq" id="WP_074932104.1">
    <property type="nucleotide sequence ID" value="NZ_FORI01000006.1"/>
</dbReference>
<feature type="binding site" evidence="3">
    <location>
        <begin position="362"/>
        <end position="363"/>
    </location>
    <ligand>
        <name>substrate</name>
    </ligand>
</feature>
<dbReference type="GO" id="GO:0030246">
    <property type="term" value="F:carbohydrate binding"/>
    <property type="evidence" value="ECO:0007669"/>
    <property type="project" value="InterPro"/>
</dbReference>
<name>A0A1I3LDL5_9SPIR</name>
<accession>A0A1I3LDL5</accession>
<dbReference type="Gene3D" id="2.70.98.40">
    <property type="entry name" value="Glycoside hydrolase, family 65, N-terminal domain"/>
    <property type="match status" value="1"/>
</dbReference>
<dbReference type="Pfam" id="PF03632">
    <property type="entry name" value="Glyco_hydro_65m"/>
    <property type="match status" value="1"/>
</dbReference>
<dbReference type="InterPro" id="IPR012341">
    <property type="entry name" value="6hp_glycosidase-like_sf"/>
</dbReference>
<dbReference type="InterPro" id="IPR011013">
    <property type="entry name" value="Gal_mutarotase_sf_dom"/>
</dbReference>
<organism evidence="7 8">
    <name type="scientific">Treponema bryantii</name>
    <dbReference type="NCBI Taxonomy" id="163"/>
    <lineage>
        <taxon>Bacteria</taxon>
        <taxon>Pseudomonadati</taxon>
        <taxon>Spirochaetota</taxon>
        <taxon>Spirochaetia</taxon>
        <taxon>Spirochaetales</taxon>
        <taxon>Treponemataceae</taxon>
        <taxon>Treponema</taxon>
    </lineage>
</organism>